<dbReference type="InterPro" id="IPR039537">
    <property type="entry name" value="Retrotran_Ty1/copia-like"/>
</dbReference>
<dbReference type="PANTHER" id="PTHR42648">
    <property type="entry name" value="TRANSPOSASE, PUTATIVE-RELATED"/>
    <property type="match status" value="1"/>
</dbReference>
<sequence>MASQSVRIVISWRLFVPFYLRPVCLIIFGGEALCSAAYLINRTPSSTLQYQTPFQTLTTLLPMPSTPNLEPRLFGCVAYVQVYPHQRGKLDPCALRCVFVGYAATQKGYKCFHPPTQTMHVTADVTFHESEFYYSGRVSEHPLQGESSIFAEDTQSIQIQQTVLEQSVSEQLATVVQQDQELLETPDDGSDNFPPTTVPSPIIQSGPEDSPQVTEHLNSNLSILHESSHTGNTDELTLQDYHIPPTAFLVIYKKIEVEIYLEFDGHRYVYVVFDGITVGELKAKLQTEDKVLWMGVNSYLDDHAQLLVAGVVEGAKLFLIEDKKRM</sequence>
<evidence type="ECO:0000259" key="2">
    <source>
        <dbReference type="Pfam" id="PF25597"/>
    </source>
</evidence>
<dbReference type="EMBL" id="JAJFAZ020000008">
    <property type="protein sequence ID" value="KAI5314726.1"/>
    <property type="molecule type" value="Genomic_DNA"/>
</dbReference>
<keyword evidence="4" id="KW-1185">Reference proteome</keyword>
<name>A0AAD4UZ55_PRUDU</name>
<feature type="domain" description="Retroviral polymerase SH3-like" evidence="2">
    <location>
        <begin position="76"/>
        <end position="134"/>
    </location>
</feature>
<accession>A0AAD4UZ55</accession>
<protein>
    <recommendedName>
        <fullName evidence="2">Retroviral polymerase SH3-like domain-containing protein</fullName>
    </recommendedName>
</protein>
<gene>
    <name evidence="3" type="ORF">L3X38_043902</name>
</gene>
<dbReference type="Pfam" id="PF25597">
    <property type="entry name" value="SH3_retrovirus"/>
    <property type="match status" value="1"/>
</dbReference>
<evidence type="ECO:0000313" key="4">
    <source>
        <dbReference type="Proteomes" id="UP001054821"/>
    </source>
</evidence>
<reference evidence="3 4" key="1">
    <citation type="journal article" date="2022" name="G3 (Bethesda)">
        <title>Whole-genome sequence and methylome profiling of the almond [Prunus dulcis (Mill.) D.A. Webb] cultivar 'Nonpareil'.</title>
        <authorList>
            <person name="D'Amico-Willman K.M."/>
            <person name="Ouma W.Z."/>
            <person name="Meulia T."/>
            <person name="Sideli G.M."/>
            <person name="Gradziel T.M."/>
            <person name="Fresnedo-Ramirez J."/>
        </authorList>
    </citation>
    <scope>NUCLEOTIDE SEQUENCE [LARGE SCALE GENOMIC DNA]</scope>
    <source>
        <strain evidence="3">Clone GOH B32 T37-40</strain>
    </source>
</reference>
<dbReference type="AlphaFoldDB" id="A0AAD4UZ55"/>
<dbReference type="PANTHER" id="PTHR42648:SF22">
    <property type="entry name" value="REVERSE TRANSCRIPTASE TY1_COPIA-TYPE DOMAIN-CONTAINING PROTEIN"/>
    <property type="match status" value="1"/>
</dbReference>
<organism evidence="3 4">
    <name type="scientific">Prunus dulcis</name>
    <name type="common">Almond</name>
    <name type="synonym">Amygdalus dulcis</name>
    <dbReference type="NCBI Taxonomy" id="3755"/>
    <lineage>
        <taxon>Eukaryota</taxon>
        <taxon>Viridiplantae</taxon>
        <taxon>Streptophyta</taxon>
        <taxon>Embryophyta</taxon>
        <taxon>Tracheophyta</taxon>
        <taxon>Spermatophyta</taxon>
        <taxon>Magnoliopsida</taxon>
        <taxon>eudicotyledons</taxon>
        <taxon>Gunneridae</taxon>
        <taxon>Pentapetalae</taxon>
        <taxon>rosids</taxon>
        <taxon>fabids</taxon>
        <taxon>Rosales</taxon>
        <taxon>Rosaceae</taxon>
        <taxon>Amygdaloideae</taxon>
        <taxon>Amygdaleae</taxon>
        <taxon>Prunus</taxon>
    </lineage>
</organism>
<dbReference type="InterPro" id="IPR057670">
    <property type="entry name" value="SH3_retrovirus"/>
</dbReference>
<evidence type="ECO:0000256" key="1">
    <source>
        <dbReference type="SAM" id="MobiDB-lite"/>
    </source>
</evidence>
<proteinExistence type="predicted"/>
<evidence type="ECO:0000313" key="3">
    <source>
        <dbReference type="EMBL" id="KAI5314726.1"/>
    </source>
</evidence>
<feature type="region of interest" description="Disordered" evidence="1">
    <location>
        <begin position="184"/>
        <end position="214"/>
    </location>
</feature>
<comment type="caution">
    <text evidence="3">The sequence shown here is derived from an EMBL/GenBank/DDBJ whole genome shotgun (WGS) entry which is preliminary data.</text>
</comment>
<dbReference type="Proteomes" id="UP001054821">
    <property type="component" value="Chromosome 8"/>
</dbReference>